<dbReference type="InterPro" id="IPR036390">
    <property type="entry name" value="WH_DNA-bd_sf"/>
</dbReference>
<dbReference type="InterPro" id="IPR036388">
    <property type="entry name" value="WH-like_DNA-bd_sf"/>
</dbReference>
<keyword evidence="6" id="KW-1185">Reference proteome</keyword>
<name>A0A1N5V9N0_9ACTN</name>
<evidence type="ECO:0000256" key="2">
    <source>
        <dbReference type="ARBA" id="ARBA00023125"/>
    </source>
</evidence>
<dbReference type="PANTHER" id="PTHR33164">
    <property type="entry name" value="TRANSCRIPTIONAL REGULATOR, MARR FAMILY"/>
    <property type="match status" value="1"/>
</dbReference>
<keyword evidence="2 5" id="KW-0238">DNA-binding</keyword>
<proteinExistence type="predicted"/>
<dbReference type="OrthoDB" id="122135at2"/>
<dbReference type="Pfam" id="PF12802">
    <property type="entry name" value="MarR_2"/>
    <property type="match status" value="1"/>
</dbReference>
<evidence type="ECO:0000256" key="1">
    <source>
        <dbReference type="ARBA" id="ARBA00023015"/>
    </source>
</evidence>
<dbReference type="RefSeq" id="WP_074309863.1">
    <property type="nucleotide sequence ID" value="NZ_FSQT01000001.1"/>
</dbReference>
<sequence length="156" mass="17710">MGDDRPEPDVGMLTGTFMRAVQDELFETLAEQGHPDVRPRHGSVLAFLDRDGARATELSQRSGQHKQIVGTIVDELVQLGYVSREPDPRDRRAKLVVPTAHGLDEITRARAILAAIERRHELAFGTEEYSSFKAALQRITRLQRQWRDVREAQPEE</sequence>
<dbReference type="PANTHER" id="PTHR33164:SF99">
    <property type="entry name" value="MARR FAMILY REGULATORY PROTEIN"/>
    <property type="match status" value="1"/>
</dbReference>
<evidence type="ECO:0000256" key="3">
    <source>
        <dbReference type="ARBA" id="ARBA00023163"/>
    </source>
</evidence>
<dbReference type="AlphaFoldDB" id="A0A1N5V9N0"/>
<dbReference type="Gene3D" id="1.10.10.10">
    <property type="entry name" value="Winged helix-like DNA-binding domain superfamily/Winged helix DNA-binding domain"/>
    <property type="match status" value="1"/>
</dbReference>
<dbReference type="SMART" id="SM00347">
    <property type="entry name" value="HTH_MARR"/>
    <property type="match status" value="1"/>
</dbReference>
<dbReference type="InterPro" id="IPR039422">
    <property type="entry name" value="MarR/SlyA-like"/>
</dbReference>
<evidence type="ECO:0000313" key="6">
    <source>
        <dbReference type="Proteomes" id="UP000185124"/>
    </source>
</evidence>
<dbReference type="InterPro" id="IPR023187">
    <property type="entry name" value="Tscrpt_reg_MarR-type_CS"/>
</dbReference>
<reference evidence="6" key="1">
    <citation type="submission" date="2016-12" db="EMBL/GenBank/DDBJ databases">
        <authorList>
            <person name="Varghese N."/>
            <person name="Submissions S."/>
        </authorList>
    </citation>
    <scope>NUCLEOTIDE SEQUENCE [LARGE SCALE GENOMIC DNA]</scope>
    <source>
        <strain evidence="6">DSM 45599</strain>
    </source>
</reference>
<dbReference type="PROSITE" id="PS50995">
    <property type="entry name" value="HTH_MARR_2"/>
    <property type="match status" value="1"/>
</dbReference>
<dbReference type="SUPFAM" id="SSF46785">
    <property type="entry name" value="Winged helix' DNA-binding domain"/>
    <property type="match status" value="1"/>
</dbReference>
<organism evidence="5 6">
    <name type="scientific">Micromonospora cremea</name>
    <dbReference type="NCBI Taxonomy" id="709881"/>
    <lineage>
        <taxon>Bacteria</taxon>
        <taxon>Bacillati</taxon>
        <taxon>Actinomycetota</taxon>
        <taxon>Actinomycetes</taxon>
        <taxon>Micromonosporales</taxon>
        <taxon>Micromonosporaceae</taxon>
        <taxon>Micromonospora</taxon>
    </lineage>
</organism>
<protein>
    <submittedName>
        <fullName evidence="5">DNA-binding transcriptional regulator, MarR family</fullName>
    </submittedName>
</protein>
<keyword evidence="1" id="KW-0805">Transcription regulation</keyword>
<dbReference type="STRING" id="709881.SAMN04489832_1486"/>
<dbReference type="PROSITE" id="PS01117">
    <property type="entry name" value="HTH_MARR_1"/>
    <property type="match status" value="1"/>
</dbReference>
<dbReference type="GO" id="GO:0003677">
    <property type="term" value="F:DNA binding"/>
    <property type="evidence" value="ECO:0007669"/>
    <property type="project" value="UniProtKB-KW"/>
</dbReference>
<dbReference type="EMBL" id="FSQT01000001">
    <property type="protein sequence ID" value="SIM69903.1"/>
    <property type="molecule type" value="Genomic_DNA"/>
</dbReference>
<evidence type="ECO:0000313" key="5">
    <source>
        <dbReference type="EMBL" id="SIM69903.1"/>
    </source>
</evidence>
<evidence type="ECO:0000259" key="4">
    <source>
        <dbReference type="PROSITE" id="PS50995"/>
    </source>
</evidence>
<dbReference type="Proteomes" id="UP000185124">
    <property type="component" value="Unassembled WGS sequence"/>
</dbReference>
<feature type="domain" description="HTH marR-type" evidence="4">
    <location>
        <begin position="7"/>
        <end position="141"/>
    </location>
</feature>
<dbReference type="InterPro" id="IPR000835">
    <property type="entry name" value="HTH_MarR-typ"/>
</dbReference>
<gene>
    <name evidence="5" type="ORF">SAMN04489832_1486</name>
</gene>
<dbReference type="GO" id="GO:0003700">
    <property type="term" value="F:DNA-binding transcription factor activity"/>
    <property type="evidence" value="ECO:0007669"/>
    <property type="project" value="InterPro"/>
</dbReference>
<keyword evidence="3" id="KW-0804">Transcription</keyword>
<dbReference type="GO" id="GO:0006950">
    <property type="term" value="P:response to stress"/>
    <property type="evidence" value="ECO:0007669"/>
    <property type="project" value="TreeGrafter"/>
</dbReference>
<accession>A0A1N5V9N0</accession>